<protein>
    <submittedName>
        <fullName evidence="2">Uncharacterized protein</fullName>
    </submittedName>
</protein>
<sequence>MTDGPDSTLSSALDPFKECPECPSSPQPCRPTCAGPSTCPLSSGRRASRRNPDQPARRQPRARRRGAGSWTTPARVTCSS</sequence>
<dbReference type="EMBL" id="JBHMFI010000001">
    <property type="protein sequence ID" value="MFB9069808.1"/>
    <property type="molecule type" value="Genomic_DNA"/>
</dbReference>
<feature type="region of interest" description="Disordered" evidence="1">
    <location>
        <begin position="1"/>
        <end position="80"/>
    </location>
</feature>
<comment type="caution">
    <text evidence="2">The sequence shown here is derived from an EMBL/GenBank/DDBJ whole genome shotgun (WGS) entry which is preliminary data.</text>
</comment>
<organism evidence="2 3">
    <name type="scientific">Citricoccus parietis</name>
    <dbReference type="NCBI Taxonomy" id="592307"/>
    <lineage>
        <taxon>Bacteria</taxon>
        <taxon>Bacillati</taxon>
        <taxon>Actinomycetota</taxon>
        <taxon>Actinomycetes</taxon>
        <taxon>Micrococcales</taxon>
        <taxon>Micrococcaceae</taxon>
        <taxon>Citricoccus</taxon>
    </lineage>
</organism>
<evidence type="ECO:0000313" key="3">
    <source>
        <dbReference type="Proteomes" id="UP001589575"/>
    </source>
</evidence>
<proteinExistence type="predicted"/>
<accession>A0ABV5FU66</accession>
<dbReference type="Proteomes" id="UP001589575">
    <property type="component" value="Unassembled WGS sequence"/>
</dbReference>
<gene>
    <name evidence="2" type="ORF">ACFFX0_00770</name>
</gene>
<feature type="compositionally biased region" description="Polar residues" evidence="1">
    <location>
        <begin position="69"/>
        <end position="80"/>
    </location>
</feature>
<evidence type="ECO:0000256" key="1">
    <source>
        <dbReference type="SAM" id="MobiDB-lite"/>
    </source>
</evidence>
<keyword evidence="3" id="KW-1185">Reference proteome</keyword>
<feature type="compositionally biased region" description="Polar residues" evidence="1">
    <location>
        <begin position="1"/>
        <end position="11"/>
    </location>
</feature>
<name>A0ABV5FU66_9MICC</name>
<reference evidence="2 3" key="1">
    <citation type="submission" date="2024-09" db="EMBL/GenBank/DDBJ databases">
        <authorList>
            <person name="Sun Q."/>
            <person name="Mori K."/>
        </authorList>
    </citation>
    <scope>NUCLEOTIDE SEQUENCE [LARGE SCALE GENOMIC DNA]</scope>
    <source>
        <strain evidence="2 3">CCM 7609</strain>
    </source>
</reference>
<evidence type="ECO:0000313" key="2">
    <source>
        <dbReference type="EMBL" id="MFB9069808.1"/>
    </source>
</evidence>